<keyword evidence="2" id="KW-1185">Reference proteome</keyword>
<protein>
    <recommendedName>
        <fullName evidence="3">F-box/FBD/LRR-repeat protein</fullName>
    </recommendedName>
</protein>
<organism evidence="1 2">
    <name type="scientific">Datura stramonium</name>
    <name type="common">Jimsonweed</name>
    <name type="synonym">Common thornapple</name>
    <dbReference type="NCBI Taxonomy" id="4076"/>
    <lineage>
        <taxon>Eukaryota</taxon>
        <taxon>Viridiplantae</taxon>
        <taxon>Streptophyta</taxon>
        <taxon>Embryophyta</taxon>
        <taxon>Tracheophyta</taxon>
        <taxon>Spermatophyta</taxon>
        <taxon>Magnoliopsida</taxon>
        <taxon>eudicotyledons</taxon>
        <taxon>Gunneridae</taxon>
        <taxon>Pentapetalae</taxon>
        <taxon>asterids</taxon>
        <taxon>lamiids</taxon>
        <taxon>Solanales</taxon>
        <taxon>Solanaceae</taxon>
        <taxon>Solanoideae</taxon>
        <taxon>Datureae</taxon>
        <taxon>Datura</taxon>
    </lineage>
</organism>
<accession>A0ABS8WWG9</accession>
<proteinExistence type="predicted"/>
<feature type="non-terminal residue" evidence="1">
    <location>
        <position position="1"/>
    </location>
</feature>
<evidence type="ECO:0000313" key="2">
    <source>
        <dbReference type="Proteomes" id="UP000823775"/>
    </source>
</evidence>
<evidence type="ECO:0008006" key="3">
    <source>
        <dbReference type="Google" id="ProtNLM"/>
    </source>
</evidence>
<evidence type="ECO:0000313" key="1">
    <source>
        <dbReference type="EMBL" id="MCE3215901.1"/>
    </source>
</evidence>
<name>A0ABS8WWG9_DATST</name>
<dbReference type="Proteomes" id="UP000823775">
    <property type="component" value="Unassembled WGS sequence"/>
</dbReference>
<gene>
    <name evidence="1" type="ORF">HAX54_004023</name>
</gene>
<reference evidence="1 2" key="1">
    <citation type="journal article" date="2021" name="BMC Genomics">
        <title>Datura genome reveals duplications of psychoactive alkaloid biosynthetic genes and high mutation rate following tissue culture.</title>
        <authorList>
            <person name="Rajewski A."/>
            <person name="Carter-House D."/>
            <person name="Stajich J."/>
            <person name="Litt A."/>
        </authorList>
    </citation>
    <scope>NUCLEOTIDE SEQUENCE [LARGE SCALE GENOMIC DNA]</scope>
    <source>
        <strain evidence="1">AR-01</strain>
    </source>
</reference>
<dbReference type="EMBL" id="JACEIK010011818">
    <property type="protein sequence ID" value="MCE3215901.1"/>
    <property type="molecule type" value="Genomic_DNA"/>
</dbReference>
<comment type="caution">
    <text evidence="1">The sequence shown here is derived from an EMBL/GenBank/DDBJ whole genome shotgun (WGS) entry which is preliminary data.</text>
</comment>
<sequence>EVLRLSGKFLQLLAETPVPPILSTSRDSLKIIELKGVNFVNFDEISAVVCLIRSAPNLLELYIEASTVALNTEDVSGYLKLLDCTMFPLSKLHLVKFNNISSFAPEFEFIRFILFASPSLATMSFVEPQNLNL</sequence>